<dbReference type="Gene3D" id="1.20.5.1930">
    <property type="match status" value="1"/>
</dbReference>
<evidence type="ECO:0000313" key="6">
    <source>
        <dbReference type="EMBL" id="OAH24751.1"/>
    </source>
</evidence>
<accession>A0A177I8W7</accession>
<feature type="domain" description="Signal transduction histidine kinase subgroup 3 dimerisation and phosphoacceptor" evidence="5">
    <location>
        <begin position="172"/>
        <end position="232"/>
    </location>
</feature>
<feature type="transmembrane region" description="Helical" evidence="4">
    <location>
        <begin position="83"/>
        <end position="110"/>
    </location>
</feature>
<gene>
    <name evidence="6" type="ORF">AYJ05_12225</name>
</gene>
<name>A0A177I8W7_9CORY</name>
<evidence type="ECO:0000259" key="5">
    <source>
        <dbReference type="Pfam" id="PF07730"/>
    </source>
</evidence>
<dbReference type="RefSeq" id="WP_066841272.1">
    <property type="nucleotide sequence ID" value="NZ_LSTQ01000028.1"/>
</dbReference>
<feature type="transmembrane region" description="Helical" evidence="4">
    <location>
        <begin position="58"/>
        <end position="76"/>
    </location>
</feature>
<evidence type="ECO:0000256" key="4">
    <source>
        <dbReference type="SAM" id="Phobius"/>
    </source>
</evidence>
<dbReference type="Proteomes" id="UP000076947">
    <property type="component" value="Unassembled WGS sequence"/>
</dbReference>
<evidence type="ECO:0000256" key="3">
    <source>
        <dbReference type="ARBA" id="ARBA00023012"/>
    </source>
</evidence>
<protein>
    <recommendedName>
        <fullName evidence="5">Signal transduction histidine kinase subgroup 3 dimerisation and phosphoacceptor domain-containing protein</fullName>
    </recommendedName>
</protein>
<keyword evidence="2" id="KW-0418">Kinase</keyword>
<feature type="transmembrane region" description="Helical" evidence="4">
    <location>
        <begin position="130"/>
        <end position="149"/>
    </location>
</feature>
<keyword evidence="4" id="KW-0472">Membrane</keyword>
<keyword evidence="3" id="KW-0902">Two-component regulatory system</keyword>
<dbReference type="AlphaFoldDB" id="A0A177I8W7"/>
<dbReference type="GO" id="GO:0000155">
    <property type="term" value="F:phosphorelay sensor kinase activity"/>
    <property type="evidence" value="ECO:0007669"/>
    <property type="project" value="InterPro"/>
</dbReference>
<dbReference type="GO" id="GO:0046983">
    <property type="term" value="F:protein dimerization activity"/>
    <property type="evidence" value="ECO:0007669"/>
    <property type="project" value="InterPro"/>
</dbReference>
<dbReference type="PANTHER" id="PTHR24421">
    <property type="entry name" value="NITRATE/NITRITE SENSOR PROTEIN NARX-RELATED"/>
    <property type="match status" value="1"/>
</dbReference>
<dbReference type="Pfam" id="PF07730">
    <property type="entry name" value="HisKA_3"/>
    <property type="match status" value="1"/>
</dbReference>
<proteinExistence type="predicted"/>
<keyword evidence="1" id="KW-0808">Transferase</keyword>
<organism evidence="6 7">
    <name type="scientific">Corynebacterium stationis</name>
    <dbReference type="NCBI Taxonomy" id="1705"/>
    <lineage>
        <taxon>Bacteria</taxon>
        <taxon>Bacillati</taxon>
        <taxon>Actinomycetota</taxon>
        <taxon>Actinomycetes</taxon>
        <taxon>Mycobacteriales</taxon>
        <taxon>Corynebacteriaceae</taxon>
        <taxon>Corynebacterium</taxon>
    </lineage>
</organism>
<dbReference type="GO" id="GO:0016020">
    <property type="term" value="C:membrane"/>
    <property type="evidence" value="ECO:0007669"/>
    <property type="project" value="InterPro"/>
</dbReference>
<dbReference type="InterPro" id="IPR011712">
    <property type="entry name" value="Sig_transdc_His_kin_sub3_dim/P"/>
</dbReference>
<dbReference type="InterPro" id="IPR036890">
    <property type="entry name" value="HATPase_C_sf"/>
</dbReference>
<reference evidence="7" key="1">
    <citation type="submission" date="2016-02" db="EMBL/GenBank/DDBJ databases">
        <authorList>
            <person name="Kaur G."/>
            <person name="Nair G.R."/>
            <person name="Mayilraj S."/>
        </authorList>
    </citation>
    <scope>NUCLEOTIDE SEQUENCE [LARGE SCALE GENOMIC DNA]</scope>
    <source>
        <strain evidence="7">GA-15</strain>
    </source>
</reference>
<evidence type="ECO:0000313" key="7">
    <source>
        <dbReference type="Proteomes" id="UP000076947"/>
    </source>
</evidence>
<evidence type="ECO:0000256" key="1">
    <source>
        <dbReference type="ARBA" id="ARBA00022679"/>
    </source>
</evidence>
<sequence length="380" mass="41969">MRMYALAKQDLRRMLSGGRAELLLGCAIIMSSLALDMANIENILTELAALTTIPLLRIRPLLALIPLCLISLLWSIDIPDHLLFTAFVVYLAIQYAVACARFLVAGVLTVEWLLLAYVISAEELFMPAEIPAIVVELFFIFFSVLVGLYRRKVILERETSRKLREHVEQELRSSVARYLHDNIARSLTIITMNAEKTSLKTEDTEATQSLGSIASMGRSAISDLHQLVEHLVQENPSDTSKILGIWHTESVMETVKETEKLLIDAGYRVEVAGIGDGIRLSRESETAFALAFSEITANIVKHAQTSAKVFISMAETHETLVVEALNGVGSAVPSIENKRTRTKVGLESVSRRLQGIGGTADFSSARGIWRATLTLPYAQD</sequence>
<keyword evidence="4" id="KW-1133">Transmembrane helix</keyword>
<keyword evidence="4" id="KW-0812">Transmembrane</keyword>
<evidence type="ECO:0000256" key="2">
    <source>
        <dbReference type="ARBA" id="ARBA00022777"/>
    </source>
</evidence>
<dbReference type="Gene3D" id="3.30.565.10">
    <property type="entry name" value="Histidine kinase-like ATPase, C-terminal domain"/>
    <property type="match status" value="1"/>
</dbReference>
<keyword evidence="7" id="KW-1185">Reference proteome</keyword>
<dbReference type="EMBL" id="LSTQ01000028">
    <property type="protein sequence ID" value="OAH24751.1"/>
    <property type="molecule type" value="Genomic_DNA"/>
</dbReference>
<dbReference type="InterPro" id="IPR050482">
    <property type="entry name" value="Sensor_HK_TwoCompSys"/>
</dbReference>
<comment type="caution">
    <text evidence="6">The sequence shown here is derived from an EMBL/GenBank/DDBJ whole genome shotgun (WGS) entry which is preliminary data.</text>
</comment>